<feature type="transmembrane region" description="Helical" evidence="1">
    <location>
        <begin position="53"/>
        <end position="73"/>
    </location>
</feature>
<reference evidence="3" key="1">
    <citation type="submission" date="2017-05" db="EMBL/GenBank/DDBJ databases">
        <title>Complete and WGS of Bordetella genogroups.</title>
        <authorList>
            <person name="Spilker T."/>
            <person name="Lipuma J."/>
        </authorList>
    </citation>
    <scope>NUCLEOTIDE SEQUENCE [LARGE SCALE GENOMIC DNA]</scope>
    <source>
        <strain evidence="3">AU16122</strain>
    </source>
</reference>
<dbReference type="InterPro" id="IPR007383">
    <property type="entry name" value="DUF445"/>
</dbReference>
<keyword evidence="1" id="KW-0812">Transmembrane</keyword>
<evidence type="ECO:0000313" key="2">
    <source>
        <dbReference type="EMBL" id="OZI37680.1"/>
    </source>
</evidence>
<feature type="transmembrane region" description="Helical" evidence="1">
    <location>
        <begin position="441"/>
        <end position="461"/>
    </location>
</feature>
<sequence>MRPRRARGLSTRDDRRGRGILECSGSALPHRPVPGATLPIDPRRASLRRMKNLALASLAVTLAGFALSIAMGAQGAWSWVRAFCEAATVGALADWFAVVALFRRPLGLPIPHTAIIPANKARIGDSLAVFVRDHFLDPTTLLEKIRVFDPAARLGQWLADPRQARVVAGSARAWAVHALNLLDEQAVHGAIQAFVVRKLREWNAAATVGEVLAVLSRDGRHHVLLDEALERLGAYLHEEQVQERAAALMVKYARKEWPRIAKAINLVKSVDDIADSLADRLARAVLDELHDVLAQPDHPLRRDYEAWVGAYVRRLRDDPELQGRIDDFKQRVIDHPQLQEYVRGIWREVHDSLKRDLFSEDSVLARHLEQTLMSLGRNLGQDPELRRAINQHVLSGAERLASTLRTGVTDHIAQTVKGWDERHLVDELELSMGRDLQYIRFNGMIVGGVIGLLLHAGVMLAGR</sequence>
<evidence type="ECO:0000313" key="3">
    <source>
        <dbReference type="Proteomes" id="UP000216020"/>
    </source>
</evidence>
<keyword evidence="1" id="KW-1133">Transmembrane helix</keyword>
<keyword evidence="1" id="KW-0472">Membrane</keyword>
<dbReference type="EMBL" id="NEVM01000001">
    <property type="protein sequence ID" value="OZI37680.1"/>
    <property type="molecule type" value="Genomic_DNA"/>
</dbReference>
<evidence type="ECO:0000256" key="1">
    <source>
        <dbReference type="SAM" id="Phobius"/>
    </source>
</evidence>
<protein>
    <submittedName>
        <fullName evidence="2">DUF445 domain-containing protein</fullName>
    </submittedName>
</protein>
<comment type="caution">
    <text evidence="2">The sequence shown here is derived from an EMBL/GenBank/DDBJ whole genome shotgun (WGS) entry which is preliminary data.</text>
</comment>
<dbReference type="AlphaFoldDB" id="A0A261SLP6"/>
<dbReference type="OrthoDB" id="9769590at2"/>
<dbReference type="PANTHER" id="PTHR38442">
    <property type="entry name" value="INNER MEMBRANE PROTEIN-RELATED"/>
    <property type="match status" value="1"/>
</dbReference>
<dbReference type="Proteomes" id="UP000216020">
    <property type="component" value="Unassembled WGS sequence"/>
</dbReference>
<keyword evidence="3" id="KW-1185">Reference proteome</keyword>
<organism evidence="2 3">
    <name type="scientific">Bordetella genomosp. 10</name>
    <dbReference type="NCBI Taxonomy" id="1416804"/>
    <lineage>
        <taxon>Bacteria</taxon>
        <taxon>Pseudomonadati</taxon>
        <taxon>Pseudomonadota</taxon>
        <taxon>Betaproteobacteria</taxon>
        <taxon>Burkholderiales</taxon>
        <taxon>Alcaligenaceae</taxon>
        <taxon>Bordetella</taxon>
    </lineage>
</organism>
<name>A0A261SLP6_9BORD</name>
<dbReference type="PANTHER" id="PTHR38442:SF1">
    <property type="entry name" value="INNER MEMBRANE PROTEIN"/>
    <property type="match status" value="1"/>
</dbReference>
<dbReference type="GO" id="GO:0005886">
    <property type="term" value="C:plasma membrane"/>
    <property type="evidence" value="ECO:0007669"/>
    <property type="project" value="TreeGrafter"/>
</dbReference>
<proteinExistence type="predicted"/>
<accession>A0A261SLP6</accession>
<dbReference type="Pfam" id="PF04286">
    <property type="entry name" value="DUF445"/>
    <property type="match status" value="1"/>
</dbReference>
<dbReference type="Gene3D" id="1.10.357.10">
    <property type="entry name" value="Tetracycline Repressor, domain 2"/>
    <property type="match status" value="1"/>
</dbReference>
<gene>
    <name evidence="2" type="ORF">CAL29_04635</name>
</gene>